<dbReference type="RefSeq" id="WP_071316054.1">
    <property type="nucleotide sequence ID" value="NZ_CP063356.2"/>
</dbReference>
<name>A0A1S2MG90_9BACI</name>
<feature type="chain" id="PRO_5038219893" evidence="1">
    <location>
        <begin position="20"/>
        <end position="115"/>
    </location>
</feature>
<dbReference type="OrthoDB" id="2919475at2"/>
<protein>
    <submittedName>
        <fullName evidence="3">Uncharacterized protein</fullName>
    </submittedName>
</protein>
<proteinExistence type="predicted"/>
<dbReference type="Proteomes" id="UP000180175">
    <property type="component" value="Chromosome"/>
</dbReference>
<reference evidence="4 5" key="2">
    <citation type="journal article" date="2017" name="Genome Announc.">
        <title>Draft Genome Sequences of Four Alkaliphilic Bacteria Belonging to the Anaerobacillus Genus.</title>
        <authorList>
            <person name="Bassil N.M."/>
            <person name="Lloyd J.R."/>
        </authorList>
    </citation>
    <scope>NUCLEOTIDE SEQUENCE [LARGE SCALE GENOMIC DNA]</scope>
    <source>
        <strain evidence="4 5">NB2006</strain>
    </source>
</reference>
<evidence type="ECO:0000313" key="2">
    <source>
        <dbReference type="EMBL" id="OIJ20109.1"/>
    </source>
</evidence>
<evidence type="ECO:0000256" key="1">
    <source>
        <dbReference type="SAM" id="SignalP"/>
    </source>
</evidence>
<organism evidence="3 5">
    <name type="scientific">Anaerobacillus isosaccharinicus</name>
    <dbReference type="NCBI Taxonomy" id="1532552"/>
    <lineage>
        <taxon>Bacteria</taxon>
        <taxon>Bacillati</taxon>
        <taxon>Bacillota</taxon>
        <taxon>Bacilli</taxon>
        <taxon>Bacillales</taxon>
        <taxon>Bacillaceae</taxon>
        <taxon>Anaerobacillus</taxon>
    </lineage>
</organism>
<dbReference type="AlphaFoldDB" id="A0A1S2MG90"/>
<accession>A0A1S2MG90</accession>
<gene>
    <name evidence="4" type="ORF">AWH56_018125</name>
    <name evidence="3" type="ORF">AWH56_04865</name>
    <name evidence="2" type="ORF">AWH56_08690</name>
</gene>
<feature type="signal peptide" evidence="1">
    <location>
        <begin position="1"/>
        <end position="19"/>
    </location>
</feature>
<keyword evidence="5" id="KW-1185">Reference proteome</keyword>
<reference evidence="4" key="4">
    <citation type="submission" date="2020-10" db="EMBL/GenBank/DDBJ databases">
        <authorList>
            <person name="Bassil N.M."/>
            <person name="Lloyd J.R."/>
        </authorList>
    </citation>
    <scope>NUCLEOTIDE SEQUENCE</scope>
    <source>
        <strain evidence="4">NB2006</strain>
    </source>
</reference>
<dbReference type="KEGG" id="aia:AWH56_018125"/>
<dbReference type="PROSITE" id="PS51257">
    <property type="entry name" value="PROKAR_LIPOPROTEIN"/>
    <property type="match status" value="1"/>
</dbReference>
<dbReference type="EMBL" id="LQXD01000074">
    <property type="protein sequence ID" value="OIJ20109.1"/>
    <property type="molecule type" value="Genomic_DNA"/>
</dbReference>
<reference evidence="3 5" key="1">
    <citation type="submission" date="2016-10" db="EMBL/GenBank/DDBJ databases">
        <title>Draft genome sequences of four alkaliphilic bacteria belonging to the Anaerobacillus genus.</title>
        <authorList>
            <person name="Bassil N.M."/>
            <person name="Lloyd J.R."/>
        </authorList>
    </citation>
    <scope>NUCLEOTIDE SEQUENCE [LARGE SCALE GENOMIC DNA]</scope>
    <source>
        <strain evidence="3 5">NB2006</strain>
    </source>
</reference>
<evidence type="ECO:0000313" key="4">
    <source>
        <dbReference type="EMBL" id="QOY34627.1"/>
    </source>
</evidence>
<keyword evidence="1" id="KW-0732">Signal</keyword>
<dbReference type="EMBL" id="CP063356">
    <property type="protein sequence ID" value="QOY34627.1"/>
    <property type="molecule type" value="Genomic_DNA"/>
</dbReference>
<evidence type="ECO:0000313" key="5">
    <source>
        <dbReference type="Proteomes" id="UP000180175"/>
    </source>
</evidence>
<sequence length="115" mass="12972">MNRLTLLMLSFSLSTFLISGCSSNTYQELMPGSKGEFSVLWITEKTGGYNAFPSVFNKVDKVTMPKSLEEINKKYPKLELKRAPVIVIFNENGVVLTTYNLDEAVEFLENEYGDS</sequence>
<dbReference type="EMBL" id="LQXD01000033">
    <property type="protein sequence ID" value="OIJ22715.1"/>
    <property type="molecule type" value="Genomic_DNA"/>
</dbReference>
<reference evidence="4 5" key="3">
    <citation type="journal article" date="2019" name="Int. J. Syst. Evol. Microbiol.">
        <title>Anaerobacillus isosaccharinicus sp. nov., an alkaliphilic bacterium which degrades isosaccharinic acid.</title>
        <authorList>
            <person name="Bassil N.M."/>
            <person name="Lloyd J.R."/>
        </authorList>
    </citation>
    <scope>NUCLEOTIDE SEQUENCE [LARGE SCALE GENOMIC DNA]</scope>
    <source>
        <strain evidence="4 5">NB2006</strain>
    </source>
</reference>
<evidence type="ECO:0000313" key="3">
    <source>
        <dbReference type="EMBL" id="OIJ22715.1"/>
    </source>
</evidence>